<evidence type="ECO:0000313" key="2">
    <source>
        <dbReference type="Proteomes" id="UP000266301"/>
    </source>
</evidence>
<sequence length="116" mass="13845">MVIESLVKVNEFEGIKYNYIYKLLKDKVMITYKKQALELECYGIEIERQDLKDNKIINSEKDFVKNISPQKYKVYNLLKMLYNNGVSPIHLIDVLGEYIDEYIIDFDDKINMCINY</sequence>
<dbReference type="AlphaFoldDB" id="A0A386H1D1"/>
<dbReference type="InterPro" id="IPR017016">
    <property type="entry name" value="UCP033595"/>
</dbReference>
<dbReference type="EMBL" id="CP032416">
    <property type="protein sequence ID" value="AYD39375.1"/>
    <property type="molecule type" value="Genomic_DNA"/>
</dbReference>
<reference evidence="1 2" key="1">
    <citation type="journal article" date="2019" name="Int. J. Syst. Evol. Microbiol.">
        <title>Clostridium fermenticellae sp. nov., isolated from the mud in a fermentation cellar for the production of the Chinese liquor, baijiu.</title>
        <authorList>
            <person name="Xu P.X."/>
            <person name="Chai L.J."/>
            <person name="Qiu T."/>
            <person name="Zhang X.J."/>
            <person name="Lu Z.M."/>
            <person name="Xiao C."/>
            <person name="Wang S.T."/>
            <person name="Shen C.H."/>
            <person name="Shi J.S."/>
            <person name="Xu Z.H."/>
        </authorList>
    </citation>
    <scope>NUCLEOTIDE SEQUENCE [LARGE SCALE GENOMIC DNA]</scope>
    <source>
        <strain evidence="1 2">JN500901</strain>
    </source>
</reference>
<dbReference type="Proteomes" id="UP000266301">
    <property type="component" value="Chromosome"/>
</dbReference>
<name>A0A386H1D1_9CLOT</name>
<dbReference type="RefSeq" id="WP_119970084.1">
    <property type="nucleotide sequence ID" value="NZ_CP032416.1"/>
</dbReference>
<gene>
    <name evidence="1" type="ORF">D4Z93_01985</name>
</gene>
<proteinExistence type="predicted"/>
<dbReference type="OrthoDB" id="1954979at2"/>
<protein>
    <submittedName>
        <fullName evidence="1">Uncharacterized protein</fullName>
    </submittedName>
</protein>
<keyword evidence="2" id="KW-1185">Reference proteome</keyword>
<dbReference type="KEGG" id="cfer:D4Z93_01985"/>
<accession>A0A386H1D1</accession>
<dbReference type="PIRSF" id="PIRSF033595">
    <property type="entry name" value="UCP033595"/>
    <property type="match status" value="1"/>
</dbReference>
<dbReference type="Pfam" id="PF20124">
    <property type="entry name" value="DUF6514"/>
    <property type="match status" value="1"/>
</dbReference>
<evidence type="ECO:0000313" key="1">
    <source>
        <dbReference type="EMBL" id="AYD39375.1"/>
    </source>
</evidence>
<organism evidence="1 2">
    <name type="scientific">Clostridium fermenticellae</name>
    <dbReference type="NCBI Taxonomy" id="2068654"/>
    <lineage>
        <taxon>Bacteria</taxon>
        <taxon>Bacillati</taxon>
        <taxon>Bacillota</taxon>
        <taxon>Clostridia</taxon>
        <taxon>Eubacteriales</taxon>
        <taxon>Clostridiaceae</taxon>
        <taxon>Clostridium</taxon>
    </lineage>
</organism>